<protein>
    <submittedName>
        <fullName evidence="1">RNA-binding protein</fullName>
    </submittedName>
</protein>
<dbReference type="Proteomes" id="UP000265520">
    <property type="component" value="Unassembled WGS sequence"/>
</dbReference>
<keyword evidence="2" id="KW-1185">Reference proteome</keyword>
<accession>A0A392QCS1</accession>
<organism evidence="1 2">
    <name type="scientific">Trifolium medium</name>
    <dbReference type="NCBI Taxonomy" id="97028"/>
    <lineage>
        <taxon>Eukaryota</taxon>
        <taxon>Viridiplantae</taxon>
        <taxon>Streptophyta</taxon>
        <taxon>Embryophyta</taxon>
        <taxon>Tracheophyta</taxon>
        <taxon>Spermatophyta</taxon>
        <taxon>Magnoliopsida</taxon>
        <taxon>eudicotyledons</taxon>
        <taxon>Gunneridae</taxon>
        <taxon>Pentapetalae</taxon>
        <taxon>rosids</taxon>
        <taxon>fabids</taxon>
        <taxon>Fabales</taxon>
        <taxon>Fabaceae</taxon>
        <taxon>Papilionoideae</taxon>
        <taxon>50 kb inversion clade</taxon>
        <taxon>NPAAA clade</taxon>
        <taxon>Hologalegina</taxon>
        <taxon>IRL clade</taxon>
        <taxon>Trifolieae</taxon>
        <taxon>Trifolium</taxon>
    </lineage>
</organism>
<evidence type="ECO:0000313" key="1">
    <source>
        <dbReference type="EMBL" id="MCI21065.1"/>
    </source>
</evidence>
<dbReference type="EMBL" id="LXQA010123115">
    <property type="protein sequence ID" value="MCI21065.1"/>
    <property type="molecule type" value="Genomic_DNA"/>
</dbReference>
<sequence>MQSYYGMYGGATTQYPVYGNGPAGGMMTGGAAAAAAYYPYLQYGEGTGGATTGGYTSGQGYGVNYPPQVFQYSPIASTGG</sequence>
<name>A0A392QCS1_9FABA</name>
<comment type="caution">
    <text evidence="1">The sequence shown here is derived from an EMBL/GenBank/DDBJ whole genome shotgun (WGS) entry which is preliminary data.</text>
</comment>
<feature type="non-terminal residue" evidence="1">
    <location>
        <position position="80"/>
    </location>
</feature>
<proteinExistence type="predicted"/>
<dbReference type="AlphaFoldDB" id="A0A392QCS1"/>
<evidence type="ECO:0000313" key="2">
    <source>
        <dbReference type="Proteomes" id="UP000265520"/>
    </source>
</evidence>
<reference evidence="1 2" key="1">
    <citation type="journal article" date="2018" name="Front. Plant Sci.">
        <title>Red Clover (Trifolium pratense) and Zigzag Clover (T. medium) - A Picture of Genomic Similarities and Differences.</title>
        <authorList>
            <person name="Dluhosova J."/>
            <person name="Istvanek J."/>
            <person name="Nedelnik J."/>
            <person name="Repkova J."/>
        </authorList>
    </citation>
    <scope>NUCLEOTIDE SEQUENCE [LARGE SCALE GENOMIC DNA]</scope>
    <source>
        <strain evidence="2">cv. 10/8</strain>
        <tissue evidence="1">Leaf</tissue>
    </source>
</reference>